<dbReference type="SUPFAM" id="SSF52151">
    <property type="entry name" value="FabD/lysophospholipase-like"/>
    <property type="match status" value="1"/>
</dbReference>
<dbReference type="GO" id="GO:0004806">
    <property type="term" value="F:triacylglycerol lipase activity"/>
    <property type="evidence" value="ECO:0007669"/>
    <property type="project" value="InterPro"/>
</dbReference>
<keyword evidence="2" id="KW-0378">Hydrolase</keyword>
<dbReference type="Pfam" id="PF01734">
    <property type="entry name" value="Patatin"/>
    <property type="match status" value="1"/>
</dbReference>
<keyword evidence="2" id="KW-0442">Lipid degradation</keyword>
<dbReference type="GO" id="GO:0019433">
    <property type="term" value="P:triglyceride catabolic process"/>
    <property type="evidence" value="ECO:0007669"/>
    <property type="project" value="TreeGrafter"/>
</dbReference>
<dbReference type="InterPro" id="IPR002641">
    <property type="entry name" value="PNPLA_dom"/>
</dbReference>
<dbReference type="GO" id="GO:0010898">
    <property type="term" value="P:positive regulation of triglyceride catabolic process"/>
    <property type="evidence" value="ECO:0007669"/>
    <property type="project" value="InterPro"/>
</dbReference>
<protein>
    <submittedName>
        <fullName evidence="4">PLPL2 protein</fullName>
    </submittedName>
</protein>
<evidence type="ECO:0000313" key="4">
    <source>
        <dbReference type="EMBL" id="KAG2460369.1"/>
    </source>
</evidence>
<feature type="active site" description="Nucleophile" evidence="2">
    <location>
        <position position="108"/>
    </location>
</feature>
<feature type="active site" description="Proton acceptor" evidence="2">
    <location>
        <position position="205"/>
    </location>
</feature>
<dbReference type="GO" id="GO:0005811">
    <property type="term" value="C:lipid droplet"/>
    <property type="evidence" value="ECO:0007669"/>
    <property type="project" value="TreeGrafter"/>
</dbReference>
<evidence type="ECO:0000259" key="3">
    <source>
        <dbReference type="PROSITE" id="PS51635"/>
    </source>
</evidence>
<feature type="short sequence motif" description="GXSXG" evidence="2">
    <location>
        <begin position="106"/>
        <end position="110"/>
    </location>
</feature>
<dbReference type="GO" id="GO:0005737">
    <property type="term" value="C:cytoplasm"/>
    <property type="evidence" value="ECO:0007669"/>
    <property type="project" value="TreeGrafter"/>
</dbReference>
<evidence type="ECO:0000313" key="5">
    <source>
        <dbReference type="Proteomes" id="UP000886611"/>
    </source>
</evidence>
<feature type="non-terminal residue" evidence="4">
    <location>
        <position position="549"/>
    </location>
</feature>
<dbReference type="FunFam" id="3.40.1090.10:FF:000019">
    <property type="entry name" value="Patatin-like phospholipase domain-containing 2"/>
    <property type="match status" value="1"/>
</dbReference>
<organism evidence="4 5">
    <name type="scientific">Polypterus senegalus</name>
    <name type="common">Senegal bichir</name>
    <dbReference type="NCBI Taxonomy" id="55291"/>
    <lineage>
        <taxon>Eukaryota</taxon>
        <taxon>Metazoa</taxon>
        <taxon>Chordata</taxon>
        <taxon>Craniata</taxon>
        <taxon>Vertebrata</taxon>
        <taxon>Euteleostomi</taxon>
        <taxon>Actinopterygii</taxon>
        <taxon>Polypteriformes</taxon>
        <taxon>Polypteridae</taxon>
        <taxon>Polypterus</taxon>
    </lineage>
</organism>
<feature type="short sequence motif" description="GXGXXG" evidence="2">
    <location>
        <begin position="75"/>
        <end position="80"/>
    </location>
</feature>
<dbReference type="Proteomes" id="UP000886611">
    <property type="component" value="Unassembled WGS sequence"/>
</dbReference>
<proteinExistence type="predicted"/>
<reference evidence="4 5" key="1">
    <citation type="journal article" date="2021" name="Cell">
        <title>Tracing the genetic footprints of vertebrate landing in non-teleost ray-finned fishes.</title>
        <authorList>
            <person name="Bi X."/>
            <person name="Wang K."/>
            <person name="Yang L."/>
            <person name="Pan H."/>
            <person name="Jiang H."/>
            <person name="Wei Q."/>
            <person name="Fang M."/>
            <person name="Yu H."/>
            <person name="Zhu C."/>
            <person name="Cai Y."/>
            <person name="He Y."/>
            <person name="Gan X."/>
            <person name="Zeng H."/>
            <person name="Yu D."/>
            <person name="Zhu Y."/>
            <person name="Jiang H."/>
            <person name="Qiu Q."/>
            <person name="Yang H."/>
            <person name="Zhang Y.E."/>
            <person name="Wang W."/>
            <person name="Zhu M."/>
            <person name="He S."/>
            <person name="Zhang G."/>
        </authorList>
    </citation>
    <scope>NUCLEOTIDE SEQUENCE [LARGE SCALE GENOMIC DNA]</scope>
    <source>
        <strain evidence="4">Bchr_013</strain>
    </source>
</reference>
<feature type="domain" description="PNPLA" evidence="3">
    <location>
        <begin position="71"/>
        <end position="218"/>
    </location>
</feature>
<dbReference type="AlphaFoldDB" id="A0A8X7X3P6"/>
<sequence>MKAWLKWGRAYITFPKRMPRLLLEYSTGVQWVDAFPRLPLVHPARAVPDGSSFALYSKETGMFELEGGWNISFAGCGFLGVYHIGVASCLQEQAPYLIKDVNKIYGASAGALTAAALVCKACLGECCADVMEVAKEARKRNLGPLHPTFNLVKILRNGLYRNLPDDAHVLATGRLCISLTRVSDGENVLVSEFNSKEELIQRYVDGGISNNLPQYELKNTITISPFSGESDICPRDNSTNFHELRVTNTSIQFSLGNLYRLTRALFPPEPKILADMCQQGYNDTLRFLKENNLLKQHNPTLTRPISEVQHPAATCCPGRDKASNMSSNTLKEDRIKNRMRSILRLLCPQHWTQDDCLIENLPPRLQKAFFEACKEKSGLYAQLTNLLPMRVASYMLLPYTLPFESAYSFALRMVEWLPDFPDDVRWLQALMRQIGSSLYQHAKKRMGSEEQSQSVLRKCMSLPPKLNMQTSPFSLGTYHQMSSVELDHWYWDIPTPPALQPKHTSPNQKGPGSSPRQICFFTSSDSETEIASDEYFETCSENGFQYDET</sequence>
<dbReference type="PROSITE" id="PS51635">
    <property type="entry name" value="PNPLA"/>
    <property type="match status" value="1"/>
</dbReference>
<dbReference type="Gene3D" id="3.40.1090.10">
    <property type="entry name" value="Cytosolic phospholipase A2 catalytic domain"/>
    <property type="match status" value="2"/>
</dbReference>
<keyword evidence="5" id="KW-1185">Reference proteome</keyword>
<dbReference type="InterPro" id="IPR033903">
    <property type="entry name" value="PNPLA2"/>
</dbReference>
<gene>
    <name evidence="4" type="primary">Pnpla2_1</name>
    <name evidence="4" type="ORF">GTO96_0021733</name>
</gene>
<dbReference type="CDD" id="cd07220">
    <property type="entry name" value="Pat_PNPLA2"/>
    <property type="match status" value="1"/>
</dbReference>
<dbReference type="GO" id="GO:0016020">
    <property type="term" value="C:membrane"/>
    <property type="evidence" value="ECO:0007669"/>
    <property type="project" value="TreeGrafter"/>
</dbReference>
<dbReference type="PANTHER" id="PTHR12406:SF41">
    <property type="entry name" value="BRUMMER, ISOFORM B-RELATED"/>
    <property type="match status" value="1"/>
</dbReference>
<dbReference type="EMBL" id="JAATIS010005064">
    <property type="protein sequence ID" value="KAG2460369.1"/>
    <property type="molecule type" value="Genomic_DNA"/>
</dbReference>
<dbReference type="PANTHER" id="PTHR12406">
    <property type="entry name" value="CALCIUM-INDEPENDENT PHOSPHOLIPASE A2 IPLA2 -RELATED"/>
    <property type="match status" value="1"/>
</dbReference>
<evidence type="ECO:0000256" key="1">
    <source>
        <dbReference type="ARBA" id="ARBA00023098"/>
    </source>
</evidence>
<accession>A0A8X7X3P6</accession>
<feature type="non-terminal residue" evidence="4">
    <location>
        <position position="1"/>
    </location>
</feature>
<feature type="short sequence motif" description="DGA/G" evidence="2">
    <location>
        <begin position="205"/>
        <end position="207"/>
    </location>
</feature>
<dbReference type="GO" id="GO:0055088">
    <property type="term" value="P:lipid homeostasis"/>
    <property type="evidence" value="ECO:0007669"/>
    <property type="project" value="TreeGrafter"/>
</dbReference>
<evidence type="ECO:0000256" key="2">
    <source>
        <dbReference type="PROSITE-ProRule" id="PRU01161"/>
    </source>
</evidence>
<name>A0A8X7X3P6_POLSE</name>
<keyword evidence="1 2" id="KW-0443">Lipid metabolism</keyword>
<dbReference type="InterPro" id="IPR033562">
    <property type="entry name" value="PLPL"/>
</dbReference>
<comment type="caution">
    <text evidence="4">The sequence shown here is derived from an EMBL/GenBank/DDBJ whole genome shotgun (WGS) entry which is preliminary data.</text>
</comment>
<dbReference type="InterPro" id="IPR016035">
    <property type="entry name" value="Acyl_Trfase/lysoPLipase"/>
</dbReference>